<gene>
    <name evidence="2" type="ORF">AM571_CH01406</name>
</gene>
<dbReference type="SUPFAM" id="SSF47413">
    <property type="entry name" value="lambda repressor-like DNA-binding domains"/>
    <property type="match status" value="1"/>
</dbReference>
<dbReference type="EMBL" id="CP017241">
    <property type="protein sequence ID" value="APO74242.1"/>
    <property type="molecule type" value="Genomic_DNA"/>
</dbReference>
<accession>A0A1L5P248</accession>
<proteinExistence type="predicted"/>
<dbReference type="InterPro" id="IPR015927">
    <property type="entry name" value="Peptidase_S24_S26A/B/C"/>
</dbReference>
<name>A0A1L5P248_RHIET</name>
<dbReference type="Proteomes" id="UP000185109">
    <property type="component" value="Chromosome"/>
</dbReference>
<reference evidence="2 3" key="1">
    <citation type="submission" date="2016-09" db="EMBL/GenBank/DDBJ databases">
        <title>The complete genome sequences of Rhizobium gallicum, symbiovars gallicum and phaseoli, symbionts associated to common bean (Phaseolus vulgaris).</title>
        <authorList>
            <person name="Bustos P."/>
            <person name="Santamaria R.I."/>
            <person name="Perez-Carrascal O.M."/>
            <person name="Juarez S."/>
            <person name="Lozano L."/>
            <person name="Martinez-Flores I."/>
            <person name="Martinez-Romero E."/>
            <person name="Cevallos M."/>
            <person name="Romero D."/>
            <person name="Davila G."/>
            <person name="Gonzalez V."/>
        </authorList>
    </citation>
    <scope>NUCLEOTIDE SEQUENCE [LARGE SCALE GENOMIC DNA]</scope>
    <source>
        <strain evidence="2 3">8C-3</strain>
    </source>
</reference>
<evidence type="ECO:0000313" key="2">
    <source>
        <dbReference type="EMBL" id="APO74242.1"/>
    </source>
</evidence>
<dbReference type="CDD" id="cd06529">
    <property type="entry name" value="S24_LexA-like"/>
    <property type="match status" value="1"/>
</dbReference>
<dbReference type="Pfam" id="PF01381">
    <property type="entry name" value="HTH_3"/>
    <property type="match status" value="1"/>
</dbReference>
<dbReference type="CDD" id="cd00093">
    <property type="entry name" value="HTH_XRE"/>
    <property type="match status" value="1"/>
</dbReference>
<dbReference type="InterPro" id="IPR036286">
    <property type="entry name" value="LexA/Signal_pep-like_sf"/>
</dbReference>
<evidence type="ECO:0000259" key="1">
    <source>
        <dbReference type="PROSITE" id="PS50943"/>
    </source>
</evidence>
<dbReference type="PROSITE" id="PS50943">
    <property type="entry name" value="HTH_CROC1"/>
    <property type="match status" value="1"/>
</dbReference>
<dbReference type="InterPro" id="IPR010982">
    <property type="entry name" value="Lambda_DNA-bd_dom_sf"/>
</dbReference>
<dbReference type="SUPFAM" id="SSF51306">
    <property type="entry name" value="LexA/Signal peptidase"/>
    <property type="match status" value="1"/>
</dbReference>
<dbReference type="Gene3D" id="2.10.109.10">
    <property type="entry name" value="Umud Fragment, subunit A"/>
    <property type="match status" value="1"/>
</dbReference>
<organism evidence="2 3">
    <name type="scientific">Rhizobium etli 8C-3</name>
    <dbReference type="NCBI Taxonomy" id="538025"/>
    <lineage>
        <taxon>Bacteria</taxon>
        <taxon>Pseudomonadati</taxon>
        <taxon>Pseudomonadota</taxon>
        <taxon>Alphaproteobacteria</taxon>
        <taxon>Hyphomicrobiales</taxon>
        <taxon>Rhizobiaceae</taxon>
        <taxon>Rhizobium/Agrobacterium group</taxon>
        <taxon>Rhizobium</taxon>
    </lineage>
</organism>
<dbReference type="InterPro" id="IPR039418">
    <property type="entry name" value="LexA-like"/>
</dbReference>
<sequence length="210" mass="23849">MTNQLKKIRELSGMTQADVAAALDISTENYNRLEKGKTELTLTKMRKLAEIFNREPAELIADHGNVRTVRVRQHVQAGDWAESHLWEEEDCYDVQVPDDPDLRPFTLHGAESRGPSMNLRYPDGSALIYTDILETGETPVPGKRYIIEVERPDGLREATVKKLFKDDTGKLWLLPESNDPRHQVPIDPFEGDGNIVRVVGKVVFSVQREE</sequence>
<evidence type="ECO:0000313" key="3">
    <source>
        <dbReference type="Proteomes" id="UP000185109"/>
    </source>
</evidence>
<feature type="domain" description="HTH cro/C1-type" evidence="1">
    <location>
        <begin position="5"/>
        <end position="59"/>
    </location>
</feature>
<dbReference type="Pfam" id="PF00717">
    <property type="entry name" value="Peptidase_S24"/>
    <property type="match status" value="1"/>
</dbReference>
<protein>
    <submittedName>
        <fullName evidence="2">Peptidase S24 family/phage repressor domain-containing protein</fullName>
    </submittedName>
</protein>
<dbReference type="InterPro" id="IPR001387">
    <property type="entry name" value="Cro/C1-type_HTH"/>
</dbReference>
<dbReference type="SMART" id="SM00530">
    <property type="entry name" value="HTH_XRE"/>
    <property type="match status" value="1"/>
</dbReference>
<dbReference type="AlphaFoldDB" id="A0A1L5P248"/>
<dbReference type="GO" id="GO:0003677">
    <property type="term" value="F:DNA binding"/>
    <property type="evidence" value="ECO:0007669"/>
    <property type="project" value="InterPro"/>
</dbReference>
<dbReference type="Gene3D" id="1.10.260.40">
    <property type="entry name" value="lambda repressor-like DNA-binding domains"/>
    <property type="match status" value="1"/>
</dbReference>